<feature type="domain" description="Methyltransferase type 11" evidence="4">
    <location>
        <begin position="141"/>
        <end position="231"/>
    </location>
</feature>
<dbReference type="Pfam" id="PF08241">
    <property type="entry name" value="Methyltransf_11"/>
    <property type="match status" value="1"/>
</dbReference>
<dbReference type="EMBL" id="HG719756">
    <property type="protein sequence ID" value="CDJ58621.1"/>
    <property type="molecule type" value="Genomic_DNA"/>
</dbReference>
<keyword evidence="2" id="KW-0808">Transferase</keyword>
<organism evidence="5 6">
    <name type="scientific">Eimeria maxima</name>
    <name type="common">Coccidian parasite</name>
    <dbReference type="NCBI Taxonomy" id="5804"/>
    <lineage>
        <taxon>Eukaryota</taxon>
        <taxon>Sar</taxon>
        <taxon>Alveolata</taxon>
        <taxon>Apicomplexa</taxon>
        <taxon>Conoidasida</taxon>
        <taxon>Coccidia</taxon>
        <taxon>Eucoccidiorida</taxon>
        <taxon>Eimeriorina</taxon>
        <taxon>Eimeriidae</taxon>
        <taxon>Eimeria</taxon>
    </lineage>
</organism>
<dbReference type="SUPFAM" id="SSF53335">
    <property type="entry name" value="S-adenosyl-L-methionine-dependent methyltransferases"/>
    <property type="match status" value="1"/>
</dbReference>
<dbReference type="InterPro" id="IPR013216">
    <property type="entry name" value="Methyltransf_11"/>
</dbReference>
<dbReference type="OMA" id="PCALRKV"/>
<dbReference type="InterPro" id="IPR029063">
    <property type="entry name" value="SAM-dependent_MTases_sf"/>
</dbReference>
<evidence type="ECO:0000313" key="5">
    <source>
        <dbReference type="EMBL" id="CDJ58621.1"/>
    </source>
</evidence>
<dbReference type="Proteomes" id="UP000030763">
    <property type="component" value="Unassembled WGS sequence"/>
</dbReference>
<dbReference type="GO" id="GO:0005737">
    <property type="term" value="C:cytoplasm"/>
    <property type="evidence" value="ECO:0007669"/>
    <property type="project" value="TreeGrafter"/>
</dbReference>
<reference evidence="5" key="2">
    <citation type="submission" date="2013-10" db="EMBL/GenBank/DDBJ databases">
        <authorList>
            <person name="Aslett M."/>
        </authorList>
    </citation>
    <scope>NUCLEOTIDE SEQUENCE [LARGE SCALE GENOMIC DNA]</scope>
    <source>
        <strain evidence="5">Weybridge</strain>
    </source>
</reference>
<dbReference type="RefSeq" id="XP_013335269.1">
    <property type="nucleotide sequence ID" value="XM_013479815.1"/>
</dbReference>
<protein>
    <recommendedName>
        <fullName evidence="4">Methyltransferase type 11 domain-containing protein</fullName>
    </recommendedName>
</protein>
<dbReference type="GO" id="GO:0030488">
    <property type="term" value="P:tRNA methylation"/>
    <property type="evidence" value="ECO:0007669"/>
    <property type="project" value="TreeGrafter"/>
</dbReference>
<accession>U6M3N6</accession>
<evidence type="ECO:0000313" key="6">
    <source>
        <dbReference type="Proteomes" id="UP000030763"/>
    </source>
</evidence>
<dbReference type="Gene3D" id="3.40.50.150">
    <property type="entry name" value="Vaccinia Virus protein VP39"/>
    <property type="match status" value="1"/>
</dbReference>
<evidence type="ECO:0000256" key="1">
    <source>
        <dbReference type="ARBA" id="ARBA00022603"/>
    </source>
</evidence>
<reference evidence="5" key="1">
    <citation type="submission" date="2013-10" db="EMBL/GenBank/DDBJ databases">
        <title>Genomic analysis of the causative agents of coccidiosis in chickens.</title>
        <authorList>
            <person name="Reid A.J."/>
            <person name="Blake D."/>
            <person name="Billington K."/>
            <person name="Browne H."/>
            <person name="Dunn M."/>
            <person name="Hung S."/>
            <person name="Kawahara F."/>
            <person name="Miranda-Saavedra D."/>
            <person name="Mourier T."/>
            <person name="Nagra H."/>
            <person name="Otto T.D."/>
            <person name="Rawlings N."/>
            <person name="Sanchez A."/>
            <person name="Sanders M."/>
            <person name="Subramaniam C."/>
            <person name="Tay Y."/>
            <person name="Dear P."/>
            <person name="Doerig C."/>
            <person name="Gruber A."/>
            <person name="Parkinson J."/>
            <person name="Shirley M."/>
            <person name="Wan K.L."/>
            <person name="Berriman M."/>
            <person name="Tomley F."/>
            <person name="Pain A."/>
        </authorList>
    </citation>
    <scope>NUCLEOTIDE SEQUENCE [LARGE SCALE GENOMIC DNA]</scope>
    <source>
        <strain evidence="5">Weybridge</strain>
    </source>
</reference>
<dbReference type="InterPro" id="IPR051422">
    <property type="entry name" value="AlkB_tRNA_MeTrf/Diox"/>
</dbReference>
<proteinExistence type="predicted"/>
<gene>
    <name evidence="5" type="ORF">EMWEY_00052220</name>
</gene>
<name>U6M3N6_EIMMA</name>
<feature type="region of interest" description="Disordered" evidence="3">
    <location>
        <begin position="268"/>
        <end position="294"/>
    </location>
</feature>
<dbReference type="OrthoDB" id="271595at2759"/>
<dbReference type="GO" id="GO:0002098">
    <property type="term" value="P:tRNA wobble uridine modification"/>
    <property type="evidence" value="ECO:0007669"/>
    <property type="project" value="TreeGrafter"/>
</dbReference>
<feature type="compositionally biased region" description="Basic and acidic residues" evidence="3">
    <location>
        <begin position="33"/>
        <end position="42"/>
    </location>
</feature>
<dbReference type="PANTHER" id="PTHR13069">
    <property type="entry name" value="ALKYLATED DNA REPAIR PROTEIN ALKB HOMOLOG 8"/>
    <property type="match status" value="1"/>
</dbReference>
<dbReference type="CDD" id="cd02440">
    <property type="entry name" value="AdoMet_MTases"/>
    <property type="match status" value="1"/>
</dbReference>
<sequence length="346" mass="38900">MEDSGVFAPPFALGSQGVIEKHQNPSQDQEQEEQQKRQQEKRERRRQHKQRRRQQQKAYCRPEAVSVPPELLGASLERQHVDSIYAKIAPHFSHTRNRPWPRVAAFIESLSPDALLVDVGCGNGKYLHCRPQCGSTNNIGGSGSGSSSPYSCLSIGLDRSQELLECALEHQQGSVGPRLLQADCLHTCIRDEVADGVICIAVLHHLTTEERREQALGELARITRPGGRILIYVWALEHEAGSVGERKFPSQDVLVPWVYQKHYERARGLPKTDDSGGVGSAVEGPVDAFDSPAPASSRREETFYRYYRVFSREDLLKLCEKEKRVKVIDCYNDTNNWAVLLEKCNG</sequence>
<dbReference type="GO" id="GO:0008757">
    <property type="term" value="F:S-adenosylmethionine-dependent methyltransferase activity"/>
    <property type="evidence" value="ECO:0007669"/>
    <property type="project" value="InterPro"/>
</dbReference>
<feature type="compositionally biased region" description="Basic residues" evidence="3">
    <location>
        <begin position="43"/>
        <end position="55"/>
    </location>
</feature>
<dbReference type="PANTHER" id="PTHR13069:SF21">
    <property type="entry name" value="ALKYLATED DNA REPAIR PROTEIN ALKB HOMOLOG 8"/>
    <property type="match status" value="1"/>
</dbReference>
<dbReference type="AlphaFoldDB" id="U6M3N6"/>
<evidence type="ECO:0000259" key="4">
    <source>
        <dbReference type="Pfam" id="PF08241"/>
    </source>
</evidence>
<dbReference type="GO" id="GO:0106335">
    <property type="term" value="F:tRNA (5-carboxymethyluridine(34)-5-O)-methyltransferase activity"/>
    <property type="evidence" value="ECO:0007669"/>
    <property type="project" value="TreeGrafter"/>
</dbReference>
<dbReference type="VEuPathDB" id="ToxoDB:EMWEY_00052220"/>
<dbReference type="GeneID" id="25339208"/>
<keyword evidence="6" id="KW-1185">Reference proteome</keyword>
<dbReference type="GO" id="GO:0000049">
    <property type="term" value="F:tRNA binding"/>
    <property type="evidence" value="ECO:0007669"/>
    <property type="project" value="TreeGrafter"/>
</dbReference>
<evidence type="ECO:0000256" key="2">
    <source>
        <dbReference type="ARBA" id="ARBA00022679"/>
    </source>
</evidence>
<feature type="region of interest" description="Disordered" evidence="3">
    <location>
        <begin position="1"/>
        <end position="62"/>
    </location>
</feature>
<keyword evidence="1" id="KW-0489">Methyltransferase</keyword>
<dbReference type="GO" id="GO:0005634">
    <property type="term" value="C:nucleus"/>
    <property type="evidence" value="ECO:0007669"/>
    <property type="project" value="TreeGrafter"/>
</dbReference>
<evidence type="ECO:0000256" key="3">
    <source>
        <dbReference type="SAM" id="MobiDB-lite"/>
    </source>
</evidence>